<proteinExistence type="predicted"/>
<organism evidence="1 2">
    <name type="scientific">Nesidiocoris tenuis</name>
    <dbReference type="NCBI Taxonomy" id="355587"/>
    <lineage>
        <taxon>Eukaryota</taxon>
        <taxon>Metazoa</taxon>
        <taxon>Ecdysozoa</taxon>
        <taxon>Arthropoda</taxon>
        <taxon>Hexapoda</taxon>
        <taxon>Insecta</taxon>
        <taxon>Pterygota</taxon>
        <taxon>Neoptera</taxon>
        <taxon>Paraneoptera</taxon>
        <taxon>Hemiptera</taxon>
        <taxon>Heteroptera</taxon>
        <taxon>Panheteroptera</taxon>
        <taxon>Cimicomorpha</taxon>
        <taxon>Miridae</taxon>
        <taxon>Dicyphina</taxon>
        <taxon>Nesidiocoris</taxon>
    </lineage>
</organism>
<reference evidence="1 2" key="1">
    <citation type="submission" date="2023-09" db="EMBL/GenBank/DDBJ databases">
        <title>Nesidiocoris tenuis whole genome shotgun sequence.</title>
        <authorList>
            <person name="Shibata T."/>
            <person name="Shimoda M."/>
            <person name="Kobayashi T."/>
            <person name="Uehara T."/>
        </authorList>
    </citation>
    <scope>NUCLEOTIDE SEQUENCE [LARGE SCALE GENOMIC DNA]</scope>
    <source>
        <strain evidence="1 2">Japan</strain>
    </source>
</reference>
<keyword evidence="2" id="KW-1185">Reference proteome</keyword>
<gene>
    <name evidence="1" type="ORF">NTJ_14907</name>
</gene>
<evidence type="ECO:0000313" key="1">
    <source>
        <dbReference type="EMBL" id="BET02089.1"/>
    </source>
</evidence>
<dbReference type="Proteomes" id="UP001307889">
    <property type="component" value="Chromosome 13"/>
</dbReference>
<evidence type="ECO:0000313" key="2">
    <source>
        <dbReference type="Proteomes" id="UP001307889"/>
    </source>
</evidence>
<accession>A0ABN7BCI8</accession>
<dbReference type="EMBL" id="AP028921">
    <property type="protein sequence ID" value="BET02089.1"/>
    <property type="molecule type" value="Genomic_DNA"/>
</dbReference>
<protein>
    <submittedName>
        <fullName evidence="1">Uncharacterized protein</fullName>
    </submittedName>
</protein>
<name>A0ABN7BCI8_9HEMI</name>
<sequence length="73" mass="8043">MMPYTRDDKRFIPTLVSTLIAETLEASSRPTNLLAYQACLVHSTASSDDGESFAKYANQRRDVTPVIPPIGLT</sequence>